<evidence type="ECO:0000313" key="2">
    <source>
        <dbReference type="EMBL" id="MBN7823758.1"/>
    </source>
</evidence>
<feature type="domain" description="Phytase-like" evidence="1">
    <location>
        <begin position="50"/>
        <end position="212"/>
    </location>
</feature>
<reference evidence="2" key="1">
    <citation type="submission" date="2021-03" db="EMBL/GenBank/DDBJ databases">
        <title>novel species isolated from a fishpond in China.</title>
        <authorList>
            <person name="Lu H."/>
            <person name="Cai Z."/>
        </authorList>
    </citation>
    <scope>NUCLEOTIDE SEQUENCE</scope>
    <source>
        <strain evidence="2">JCM 30855</strain>
    </source>
</reference>
<organism evidence="2 3">
    <name type="scientific">Bowmanella dokdonensis</name>
    <dbReference type="NCBI Taxonomy" id="751969"/>
    <lineage>
        <taxon>Bacteria</taxon>
        <taxon>Pseudomonadati</taxon>
        <taxon>Pseudomonadota</taxon>
        <taxon>Gammaproteobacteria</taxon>
        <taxon>Alteromonadales</taxon>
        <taxon>Alteromonadaceae</taxon>
        <taxon>Bowmanella</taxon>
    </lineage>
</organism>
<keyword evidence="3" id="KW-1185">Reference proteome</keyword>
<dbReference type="SUPFAM" id="SSF50952">
    <property type="entry name" value="Soluble quinoprotein glucose dehydrogenase"/>
    <property type="match status" value="1"/>
</dbReference>
<dbReference type="EMBL" id="JAFKCV010000001">
    <property type="protein sequence ID" value="MBN7823758.1"/>
    <property type="molecule type" value="Genomic_DNA"/>
</dbReference>
<dbReference type="Proteomes" id="UP000664654">
    <property type="component" value="Unassembled WGS sequence"/>
</dbReference>
<comment type="caution">
    <text evidence="2">The sequence shown here is derived from an EMBL/GenBank/DDBJ whole genome shotgun (WGS) entry which is preliminary data.</text>
</comment>
<evidence type="ECO:0000259" key="1">
    <source>
        <dbReference type="Pfam" id="PF13449"/>
    </source>
</evidence>
<dbReference type="Pfam" id="PF13449">
    <property type="entry name" value="Phytase-like"/>
    <property type="match status" value="1"/>
</dbReference>
<dbReference type="InterPro" id="IPR027372">
    <property type="entry name" value="Phytase-like_dom"/>
</dbReference>
<dbReference type="InterPro" id="IPR011041">
    <property type="entry name" value="Quinoprot_gluc/sorb_DH_b-prop"/>
</dbReference>
<sequence>MKYLFTFFGLCISLSGCISVTEPVSGQTLQVDGIWIRDSQGQVMADPQPSGLVRWRNQLLTLSDRSAMATQRLRLHKLDTSGNLLAGSMPISVAESLSTSCFADYVGTNPDLEALVVDPRDDRVFITVTEDASDSPLRGECARRYADTGSTLFPTLLLRLELQADNRLLVSHIRPLRFAGEYRVGNFPNDGVEGLAFTPDGTLYLALEKDQASQPRIFSLAVAEDFWQSDEFAEVKDARLLLPGPVQGNHPINALEYAAGGEGKGYLLAAARNDDQLWILDLDRRRPTRIVQMEFWAPAGGPGCPERELMDNASIEGIALLGNDIWMINDPWKVNYMKNVNCAINAPHYRKMAPLLFRLPLQSGWLD</sequence>
<protein>
    <recommendedName>
        <fullName evidence="1">Phytase-like domain-containing protein</fullName>
    </recommendedName>
</protein>
<name>A0A939DJC3_9ALTE</name>
<evidence type="ECO:0000313" key="3">
    <source>
        <dbReference type="Proteomes" id="UP000664654"/>
    </source>
</evidence>
<dbReference type="RefSeq" id="WP_206571878.1">
    <property type="nucleotide sequence ID" value="NZ_JAFKCV010000001.1"/>
</dbReference>
<gene>
    <name evidence="2" type="ORF">J0A66_00840</name>
</gene>
<dbReference type="PROSITE" id="PS51257">
    <property type="entry name" value="PROKAR_LIPOPROTEIN"/>
    <property type="match status" value="1"/>
</dbReference>
<dbReference type="AlphaFoldDB" id="A0A939DJC3"/>
<proteinExistence type="predicted"/>
<accession>A0A939DJC3</accession>